<keyword evidence="7" id="KW-1185">Reference proteome</keyword>
<dbReference type="Proteomes" id="UP001596407">
    <property type="component" value="Unassembled WGS sequence"/>
</dbReference>
<protein>
    <recommendedName>
        <fullName evidence="8">Zinc ribbon domain-containing protein</fullName>
    </recommendedName>
</protein>
<gene>
    <name evidence="6" type="ORF">ACFQJ6_10165</name>
</gene>
<evidence type="ECO:0000313" key="6">
    <source>
        <dbReference type="EMBL" id="MFC7080422.1"/>
    </source>
</evidence>
<feature type="transmembrane region" description="Helical" evidence="2">
    <location>
        <begin position="20"/>
        <end position="38"/>
    </location>
</feature>
<feature type="domain" description="DUF8054" evidence="5">
    <location>
        <begin position="119"/>
        <end position="242"/>
    </location>
</feature>
<evidence type="ECO:0000256" key="2">
    <source>
        <dbReference type="SAM" id="Phobius"/>
    </source>
</evidence>
<feature type="transmembrane region" description="Helical" evidence="2">
    <location>
        <begin position="45"/>
        <end position="63"/>
    </location>
</feature>
<dbReference type="Pfam" id="PF26236">
    <property type="entry name" value="DUF8054_N"/>
    <property type="match status" value="1"/>
</dbReference>
<reference evidence="6 7" key="1">
    <citation type="journal article" date="2019" name="Int. J. Syst. Evol. Microbiol.">
        <title>The Global Catalogue of Microorganisms (GCM) 10K type strain sequencing project: providing services to taxonomists for standard genome sequencing and annotation.</title>
        <authorList>
            <consortium name="The Broad Institute Genomics Platform"/>
            <consortium name="The Broad Institute Genome Sequencing Center for Infectious Disease"/>
            <person name="Wu L."/>
            <person name="Ma J."/>
        </authorList>
    </citation>
    <scope>NUCLEOTIDE SEQUENCE [LARGE SCALE GENOMIC DNA]</scope>
    <source>
        <strain evidence="6 7">DT72</strain>
    </source>
</reference>
<dbReference type="EMBL" id="JBHSZH010000005">
    <property type="protein sequence ID" value="MFC7080422.1"/>
    <property type="molecule type" value="Genomic_DNA"/>
</dbReference>
<dbReference type="InterPro" id="IPR058674">
    <property type="entry name" value="DUF8054_N"/>
</dbReference>
<proteinExistence type="predicted"/>
<evidence type="ECO:0008006" key="8">
    <source>
        <dbReference type="Google" id="ProtNLM"/>
    </source>
</evidence>
<dbReference type="Pfam" id="PF26238">
    <property type="entry name" value="DUF8054_M"/>
    <property type="match status" value="1"/>
</dbReference>
<evidence type="ECO:0000259" key="3">
    <source>
        <dbReference type="Pfam" id="PF26236"/>
    </source>
</evidence>
<accession>A0ABD5WIS8</accession>
<feature type="domain" description="DUF8054" evidence="4">
    <location>
        <begin position="245"/>
        <end position="290"/>
    </location>
</feature>
<name>A0ABD5WIS8_9EURY</name>
<evidence type="ECO:0000313" key="7">
    <source>
        <dbReference type="Proteomes" id="UP001596407"/>
    </source>
</evidence>
<keyword evidence="2" id="KW-0812">Transmembrane</keyword>
<keyword evidence="2" id="KW-1133">Transmembrane helix</keyword>
<evidence type="ECO:0000256" key="1">
    <source>
        <dbReference type="SAM" id="MobiDB-lite"/>
    </source>
</evidence>
<comment type="caution">
    <text evidence="6">The sequence shown here is derived from an EMBL/GenBank/DDBJ whole genome shotgun (WGS) entry which is preliminary data.</text>
</comment>
<evidence type="ECO:0000259" key="5">
    <source>
        <dbReference type="Pfam" id="PF26238"/>
    </source>
</evidence>
<keyword evidence="2" id="KW-0472">Membrane</keyword>
<feature type="compositionally biased region" description="Acidic residues" evidence="1">
    <location>
        <begin position="105"/>
        <end position="115"/>
    </location>
</feature>
<dbReference type="InterPro" id="IPR058675">
    <property type="entry name" value="DUF8054_C"/>
</dbReference>
<dbReference type="GeneID" id="79302939"/>
<dbReference type="PROSITE" id="PS51257">
    <property type="entry name" value="PROKAR_LIPOPROTEIN"/>
    <property type="match status" value="1"/>
</dbReference>
<dbReference type="Pfam" id="PF26237">
    <property type="entry name" value="DUF8054_C"/>
    <property type="match status" value="1"/>
</dbReference>
<dbReference type="RefSeq" id="WP_276281720.1">
    <property type="nucleotide sequence ID" value="NZ_CP119809.1"/>
</dbReference>
<dbReference type="AlphaFoldDB" id="A0ABD5WIS8"/>
<dbReference type="InterPro" id="IPR058775">
    <property type="entry name" value="DUF8054_M"/>
</dbReference>
<evidence type="ECO:0000259" key="4">
    <source>
        <dbReference type="Pfam" id="PF26237"/>
    </source>
</evidence>
<sequence length="291" mass="30827">MPSLYERLRNDDYTGERRCWPCTAVNAAILLAACAGVARRRSRSLAAAAGLGGAAVIALRGYLVPYTPRFAPRLASRLPGEFFDHGDTAPTSPPGAPESSASLGDADDDDDEGEAGEEVLAALLDAGVVLADEQRVSLDDDFRAAWRDEMRDLRNRDDEALAAALRAAAPTGQEVDVVTPSGWLRQDDTRWFVVSDGSHDPANENWLSRPVALSEAAAVRTLADDTDLSEGRRAQAAGPLRTFLERCPACDGAVEETTEVDCCGGPGGASADAPDEVLACGDCGARLYTFE</sequence>
<organism evidence="6 7">
    <name type="scientific">Halorussus caseinilyticus</name>
    <dbReference type="NCBI Taxonomy" id="3034025"/>
    <lineage>
        <taxon>Archaea</taxon>
        <taxon>Methanobacteriati</taxon>
        <taxon>Methanobacteriota</taxon>
        <taxon>Stenosarchaea group</taxon>
        <taxon>Halobacteria</taxon>
        <taxon>Halobacteriales</taxon>
        <taxon>Haladaptataceae</taxon>
        <taxon>Halorussus</taxon>
    </lineage>
</organism>
<feature type="region of interest" description="Disordered" evidence="1">
    <location>
        <begin position="81"/>
        <end position="115"/>
    </location>
</feature>
<feature type="domain" description="DUF8054" evidence="3">
    <location>
        <begin position="6"/>
        <end position="85"/>
    </location>
</feature>